<keyword evidence="7" id="KW-0812">Transmembrane</keyword>
<comment type="catalytic activity">
    <reaction evidence="1">
        <text>ATP + protein L-histidine = ADP + protein N-phospho-L-histidine.</text>
        <dbReference type="EC" id="2.7.13.3"/>
    </reaction>
</comment>
<keyword evidence="5" id="KW-0902">Two-component regulatory system</keyword>
<feature type="compositionally biased region" description="Low complexity" evidence="6">
    <location>
        <begin position="413"/>
        <end position="427"/>
    </location>
</feature>
<dbReference type="SMART" id="SM00388">
    <property type="entry name" value="HisKA"/>
    <property type="match status" value="1"/>
</dbReference>
<feature type="transmembrane region" description="Helical" evidence="7">
    <location>
        <begin position="159"/>
        <end position="179"/>
    </location>
</feature>
<dbReference type="PROSITE" id="PS50109">
    <property type="entry name" value="HIS_KIN"/>
    <property type="match status" value="1"/>
</dbReference>
<evidence type="ECO:0000256" key="5">
    <source>
        <dbReference type="ARBA" id="ARBA00023012"/>
    </source>
</evidence>
<evidence type="ECO:0000256" key="6">
    <source>
        <dbReference type="SAM" id="MobiDB-lite"/>
    </source>
</evidence>
<dbReference type="Gene3D" id="3.30.565.10">
    <property type="entry name" value="Histidine kinase-like ATPase, C-terminal domain"/>
    <property type="match status" value="1"/>
</dbReference>
<feature type="transmembrane region" description="Helical" evidence="7">
    <location>
        <begin position="12"/>
        <end position="37"/>
    </location>
</feature>
<dbReference type="PANTHER" id="PTHR43711:SF1">
    <property type="entry name" value="HISTIDINE KINASE 1"/>
    <property type="match status" value="1"/>
</dbReference>
<dbReference type="PANTHER" id="PTHR43711">
    <property type="entry name" value="TWO-COMPONENT HISTIDINE KINASE"/>
    <property type="match status" value="1"/>
</dbReference>
<dbReference type="GO" id="GO:0016301">
    <property type="term" value="F:kinase activity"/>
    <property type="evidence" value="ECO:0007669"/>
    <property type="project" value="UniProtKB-KW"/>
</dbReference>
<dbReference type="InterPro" id="IPR003594">
    <property type="entry name" value="HATPase_dom"/>
</dbReference>
<gene>
    <name evidence="9" type="ORF">H8Z76_09305</name>
</gene>
<dbReference type="InterPro" id="IPR036890">
    <property type="entry name" value="HATPase_C_sf"/>
</dbReference>
<keyword evidence="4 9" id="KW-0418">Kinase</keyword>
<evidence type="ECO:0000256" key="7">
    <source>
        <dbReference type="SAM" id="Phobius"/>
    </source>
</evidence>
<dbReference type="InterPro" id="IPR003661">
    <property type="entry name" value="HisK_dim/P_dom"/>
</dbReference>
<dbReference type="SUPFAM" id="SSF55874">
    <property type="entry name" value="ATPase domain of HSP90 chaperone/DNA topoisomerase II/histidine kinase"/>
    <property type="match status" value="1"/>
</dbReference>
<dbReference type="Pfam" id="PF02518">
    <property type="entry name" value="HATPase_c"/>
    <property type="match status" value="1"/>
</dbReference>
<dbReference type="CDD" id="cd00082">
    <property type="entry name" value="HisKA"/>
    <property type="match status" value="1"/>
</dbReference>
<accession>A0ABR7IB77</accession>
<keyword evidence="3" id="KW-0808">Transferase</keyword>
<protein>
    <recommendedName>
        <fullName evidence="2">histidine kinase</fullName>
        <ecNumber evidence="2">2.7.13.3</ecNumber>
    </recommendedName>
</protein>
<dbReference type="InterPro" id="IPR050736">
    <property type="entry name" value="Sensor_HK_Regulatory"/>
</dbReference>
<keyword evidence="7" id="KW-1133">Transmembrane helix</keyword>
<dbReference type="InterPro" id="IPR005467">
    <property type="entry name" value="His_kinase_dom"/>
</dbReference>
<name>A0ABR7IB77_9FIRM</name>
<dbReference type="RefSeq" id="WP_186982310.1">
    <property type="nucleotide sequence ID" value="NZ_JACOQH010000006.1"/>
</dbReference>
<evidence type="ECO:0000256" key="3">
    <source>
        <dbReference type="ARBA" id="ARBA00022679"/>
    </source>
</evidence>
<dbReference type="EC" id="2.7.13.3" evidence="2"/>
<sequence length="485" mass="54335">MKSLFKIMRNYVGTAVFITCMVLVLNFMLLAGLTLHYGTQSEAKGKISQIAREIQNSGDGYVLTDQGETLLNGYAWAFLLDAGGNVIWSYDTPEDFPERYTAADVAAFSKWYLDDYPVQCWKQGEKLLVVGEEKDSVWKHQMEFGMPFMKKIGSMFRTILLANGGLILLFCFFFGLHFYRSLRPLAAGIEDLAKEESIYLQEKGMTGELAEKLNQTSERLERQKAVIEARDTARTNWIAGVSHDIRTPLSMIMGYAEQLLSAENMDAEQKKQLGIIRDQGVKIKHLIEDLNLTSKLQYQMQPLRQEEFHPAKLMRQIVTSYYNNGLAGCYEIHFDAAGKVEPILITGDVSLLTRAFENLIGNSIRHNENGCTVDITMNTCTDGSGMGWLVTEMKDDGCGIPENVIQGLEEEQMGSGQQSGQIAGQPQTEKESVSRPHIMGLFVVKQIVLSHGGKFEIRAAKKGADIRVLLPLAAEKTAEKRTEQR</sequence>
<dbReference type="InterPro" id="IPR036097">
    <property type="entry name" value="HisK_dim/P_sf"/>
</dbReference>
<evidence type="ECO:0000256" key="2">
    <source>
        <dbReference type="ARBA" id="ARBA00012438"/>
    </source>
</evidence>
<comment type="caution">
    <text evidence="9">The sequence shown here is derived from an EMBL/GenBank/DDBJ whole genome shotgun (WGS) entry which is preliminary data.</text>
</comment>
<feature type="region of interest" description="Disordered" evidence="6">
    <location>
        <begin position="411"/>
        <end position="433"/>
    </location>
</feature>
<dbReference type="EMBL" id="JACOQH010000006">
    <property type="protein sequence ID" value="MBC5754201.1"/>
    <property type="molecule type" value="Genomic_DNA"/>
</dbReference>
<dbReference type="Pfam" id="PF00512">
    <property type="entry name" value="HisKA"/>
    <property type="match status" value="1"/>
</dbReference>
<dbReference type="SMART" id="SM00387">
    <property type="entry name" value="HATPase_c"/>
    <property type="match status" value="1"/>
</dbReference>
<reference evidence="9 10" key="1">
    <citation type="submission" date="2020-08" db="EMBL/GenBank/DDBJ databases">
        <title>Genome public.</title>
        <authorList>
            <person name="Liu C."/>
            <person name="Sun Q."/>
        </authorList>
    </citation>
    <scope>NUCLEOTIDE SEQUENCE [LARGE SCALE GENOMIC DNA]</scope>
    <source>
        <strain evidence="9 10">BX0805</strain>
    </source>
</reference>
<evidence type="ECO:0000259" key="8">
    <source>
        <dbReference type="PROSITE" id="PS50109"/>
    </source>
</evidence>
<evidence type="ECO:0000313" key="9">
    <source>
        <dbReference type="EMBL" id="MBC5754201.1"/>
    </source>
</evidence>
<dbReference type="SUPFAM" id="SSF47384">
    <property type="entry name" value="Homodimeric domain of signal transducing histidine kinase"/>
    <property type="match status" value="1"/>
</dbReference>
<evidence type="ECO:0000313" key="10">
    <source>
        <dbReference type="Proteomes" id="UP000621540"/>
    </source>
</evidence>
<organism evidence="9 10">
    <name type="scientific">Roseburia yibonii</name>
    <dbReference type="NCBI Taxonomy" id="2763063"/>
    <lineage>
        <taxon>Bacteria</taxon>
        <taxon>Bacillati</taxon>
        <taxon>Bacillota</taxon>
        <taxon>Clostridia</taxon>
        <taxon>Lachnospirales</taxon>
        <taxon>Lachnospiraceae</taxon>
        <taxon>Roseburia</taxon>
    </lineage>
</organism>
<dbReference type="Gene3D" id="1.10.287.130">
    <property type="match status" value="1"/>
</dbReference>
<keyword evidence="10" id="KW-1185">Reference proteome</keyword>
<dbReference type="CDD" id="cd00075">
    <property type="entry name" value="HATPase"/>
    <property type="match status" value="1"/>
</dbReference>
<dbReference type="Proteomes" id="UP000621540">
    <property type="component" value="Unassembled WGS sequence"/>
</dbReference>
<keyword evidence="7" id="KW-0472">Membrane</keyword>
<feature type="domain" description="Histidine kinase" evidence="8">
    <location>
        <begin position="240"/>
        <end position="474"/>
    </location>
</feature>
<evidence type="ECO:0000256" key="4">
    <source>
        <dbReference type="ARBA" id="ARBA00022777"/>
    </source>
</evidence>
<evidence type="ECO:0000256" key="1">
    <source>
        <dbReference type="ARBA" id="ARBA00000085"/>
    </source>
</evidence>
<proteinExistence type="predicted"/>